<proteinExistence type="predicted"/>
<reference evidence="2" key="2">
    <citation type="journal article" date="2015" name="Fish Shellfish Immunol.">
        <title>Early steps in the European eel (Anguilla anguilla)-Vibrio vulnificus interaction in the gills: Role of the RtxA13 toxin.</title>
        <authorList>
            <person name="Callol A."/>
            <person name="Pajuelo D."/>
            <person name="Ebbesson L."/>
            <person name="Teles M."/>
            <person name="MacKenzie S."/>
            <person name="Amaro C."/>
        </authorList>
    </citation>
    <scope>NUCLEOTIDE SEQUENCE</scope>
</reference>
<name>A0A0E9W5L5_ANGAN</name>
<dbReference type="AlphaFoldDB" id="A0A0E9W5L5"/>
<feature type="region of interest" description="Disordered" evidence="1">
    <location>
        <begin position="1"/>
        <end position="20"/>
    </location>
</feature>
<evidence type="ECO:0000256" key="1">
    <source>
        <dbReference type="SAM" id="MobiDB-lite"/>
    </source>
</evidence>
<evidence type="ECO:0000313" key="2">
    <source>
        <dbReference type="EMBL" id="JAH84738.1"/>
    </source>
</evidence>
<sequence>MFNGFPSVRRPSPNSSQDCEAGSWRFGAQAVVRTAVLSSAERLFRIPIPHDM</sequence>
<dbReference type="EMBL" id="GBXM01023839">
    <property type="protein sequence ID" value="JAH84738.1"/>
    <property type="molecule type" value="Transcribed_RNA"/>
</dbReference>
<organism evidence="2">
    <name type="scientific">Anguilla anguilla</name>
    <name type="common">European freshwater eel</name>
    <name type="synonym">Muraena anguilla</name>
    <dbReference type="NCBI Taxonomy" id="7936"/>
    <lineage>
        <taxon>Eukaryota</taxon>
        <taxon>Metazoa</taxon>
        <taxon>Chordata</taxon>
        <taxon>Craniata</taxon>
        <taxon>Vertebrata</taxon>
        <taxon>Euteleostomi</taxon>
        <taxon>Actinopterygii</taxon>
        <taxon>Neopterygii</taxon>
        <taxon>Teleostei</taxon>
        <taxon>Anguilliformes</taxon>
        <taxon>Anguillidae</taxon>
        <taxon>Anguilla</taxon>
    </lineage>
</organism>
<accession>A0A0E9W5L5</accession>
<protein>
    <submittedName>
        <fullName evidence="2">Uncharacterized protein</fullName>
    </submittedName>
</protein>
<reference evidence="2" key="1">
    <citation type="submission" date="2014-11" db="EMBL/GenBank/DDBJ databases">
        <authorList>
            <person name="Amaro Gonzalez C."/>
        </authorList>
    </citation>
    <scope>NUCLEOTIDE SEQUENCE</scope>
</reference>